<feature type="region of interest" description="Disordered" evidence="6">
    <location>
        <begin position="881"/>
        <end position="908"/>
    </location>
</feature>
<evidence type="ECO:0000313" key="9">
    <source>
        <dbReference type="Proteomes" id="UP000530660"/>
    </source>
</evidence>
<dbReference type="GO" id="GO:0005524">
    <property type="term" value="F:ATP binding"/>
    <property type="evidence" value="ECO:0007669"/>
    <property type="project" value="UniProtKB-KW"/>
</dbReference>
<dbReference type="InterPro" id="IPR027417">
    <property type="entry name" value="P-loop_NTPase"/>
</dbReference>
<dbReference type="Pfam" id="PF00439">
    <property type="entry name" value="Bromodomain"/>
    <property type="match status" value="1"/>
</dbReference>
<dbReference type="InterPro" id="IPR003960">
    <property type="entry name" value="ATPase_AAA_CS"/>
</dbReference>
<dbReference type="Proteomes" id="UP000530660">
    <property type="component" value="Unassembled WGS sequence"/>
</dbReference>
<dbReference type="SMART" id="SM00297">
    <property type="entry name" value="BROMO"/>
    <property type="match status" value="1"/>
</dbReference>
<dbReference type="Gene3D" id="1.10.8.60">
    <property type="match status" value="1"/>
</dbReference>
<evidence type="ECO:0000256" key="5">
    <source>
        <dbReference type="PROSITE-ProRule" id="PRU00035"/>
    </source>
</evidence>
<evidence type="ECO:0000313" key="8">
    <source>
        <dbReference type="EMBL" id="KAF6000523.1"/>
    </source>
</evidence>
<dbReference type="PANTHER" id="PTHR23069">
    <property type="entry name" value="AAA DOMAIN-CONTAINING"/>
    <property type="match status" value="1"/>
</dbReference>
<sequence>MFAEAEERELAEEKELEKEMEREHIVVSSSDSSADVSEDTDDDDFKYLEPRRSKNRKNTVLSSDRQRYVEQRASPFGKPSVKESQSVRERVNVRKSTSAAANAALSKDLLRNSHRRMNIADSDSDSDAGDLDEFAWSQRERLRLISAQNNIQPVNMDLGGTASGGLAGRSPFRNSSAPTAGNGILEPVKIDSSLDWEQIGGLDDYISSLKEMIVLPLVYPEVFEQFKLEPPKGVLFHGPPGTGKTLMARALAAACSAGTRTPVAFFMRNGADCLSKWVGEAERQLRLTFDAAKARQPAIIFFDEIDGLAPVRSSKQDQIHSSIVSTLLGLMDGLDSRGRIVVIGATNRIDAVDPALRRPGRFDREFVFSLPNTQARRQILEIHTRTWNRRPSTELLDRLAKDTVGYCGADLKALCSEAALQALRRRYPQIYRSAEKLLIDPQQVQVGEGDFIQAMSLVVPTAHRSMRIHGRPLDRDQSLLLRDQLEQTLRLIGRMNERSLSGRGGRFLIHGARGNGQTILGQALLQELEDRVLYALDLPSLLADPSTRSAEESLVMILREAARTPSAVIFIPHLELWAGPNREMLRTILLVGLRDLRRDAALFVYATADEDLSSLLSDYAIDEHSEETESLLLDLAEIVRYFAAEADAAYKVDAPPPQTRERLFEPLISEAAAPVRHDRDSGYSTLDSDNGGEELPVVPLPEYPLGCPQERERLIQRENRVLRELRLIMRDFVERLLSDRKYKPFWNRVSESEAPDYYEIVKDPMDLSEVLERVNRHEIQTMQDFVAAFELLTRNALLYNPQDDAKGIRIRSKAIALLDIVHRWAELLMDPEENEEESAIIAECASIAERRRRESSKQQSIRRQTRSFGSDGLVSFSEASRLVTQSRRHGRYREKGENPKGGLLPANSAAGDYAESVSLTDEVPQQSIRSLVNSTEIEPPSGQEIRGKHNCIQDECLDSTITEHAHHLMAFQISGHRSDTDGEAQCGVRRGDIVESEFESLQKSSENSVKTARPSLFTTDETSRSCSNDALTQCEPFVTGSARCPDQKCNVIGGISECGSNDLQWIIPEASRIAAALDTVVDATAGLSVEDLLRVHERLVYCVRRTHAQTRDRDLVLRSVIQIAKSCRCRETLRELWPSQAGT</sequence>
<keyword evidence="4 5" id="KW-0103">Bromodomain</keyword>
<dbReference type="Pfam" id="PF00004">
    <property type="entry name" value="AAA"/>
    <property type="match status" value="1"/>
</dbReference>
<dbReference type="EMBL" id="VWRR01000019">
    <property type="protein sequence ID" value="KAF6000523.1"/>
    <property type="molecule type" value="Genomic_DNA"/>
</dbReference>
<keyword evidence="9" id="KW-1185">Reference proteome</keyword>
<dbReference type="InterPro" id="IPR041569">
    <property type="entry name" value="AAA_lid_3"/>
</dbReference>
<reference evidence="8 9" key="1">
    <citation type="journal article" date="2020" name="J. Phycol.">
        <title>Comparative genome analysis reveals Cyanidiococcus gen. nov., a new extremophilic red algal genus sister to Cyanidioschyzon (Cyanidioschyzonaceae, Rhodophyta).</title>
        <authorList>
            <person name="Liu S.-L."/>
            <person name="Chiang Y.-R."/>
            <person name="Yoon H.S."/>
            <person name="Fu H.-Y."/>
        </authorList>
    </citation>
    <scope>NUCLEOTIDE SEQUENCE [LARGE SCALE GENOMIC DNA]</scope>
    <source>
        <strain evidence="8 9">THAL066</strain>
    </source>
</reference>
<evidence type="ECO:0000256" key="3">
    <source>
        <dbReference type="ARBA" id="ARBA00022840"/>
    </source>
</evidence>
<dbReference type="GO" id="GO:0042393">
    <property type="term" value="F:histone binding"/>
    <property type="evidence" value="ECO:0007669"/>
    <property type="project" value="TreeGrafter"/>
</dbReference>
<dbReference type="PANTHER" id="PTHR23069:SF0">
    <property type="entry name" value="TAT-BINDING HOMOLOG 7"/>
    <property type="match status" value="1"/>
</dbReference>
<feature type="region of interest" description="Disordered" evidence="6">
    <location>
        <begin position="1"/>
        <end position="99"/>
    </location>
</feature>
<feature type="region of interest" description="Disordered" evidence="6">
    <location>
        <begin position="678"/>
        <end position="702"/>
    </location>
</feature>
<gene>
    <name evidence="8" type="primary">ATAD2B</name>
    <name evidence="8" type="ORF">F1559_001060</name>
</gene>
<keyword evidence="2" id="KW-0547">Nucleotide-binding</keyword>
<dbReference type="Pfam" id="PF17862">
    <property type="entry name" value="AAA_lid_3"/>
    <property type="match status" value="1"/>
</dbReference>
<protein>
    <submittedName>
        <fullName evidence="8">ATPase AAA domain-containing protein 2B</fullName>
    </submittedName>
</protein>
<dbReference type="Gene3D" id="3.40.50.300">
    <property type="entry name" value="P-loop containing nucleotide triphosphate hydrolases"/>
    <property type="match status" value="2"/>
</dbReference>
<dbReference type="GO" id="GO:0006334">
    <property type="term" value="P:nucleosome assembly"/>
    <property type="evidence" value="ECO:0007669"/>
    <property type="project" value="TreeGrafter"/>
</dbReference>
<name>A0A7J7IBQ4_9RHOD</name>
<dbReference type="InterPro" id="IPR036427">
    <property type="entry name" value="Bromodomain-like_sf"/>
</dbReference>
<comment type="caution">
    <text evidence="8">The sequence shown here is derived from an EMBL/GenBank/DDBJ whole genome shotgun (WGS) entry which is preliminary data.</text>
</comment>
<dbReference type="GO" id="GO:0006337">
    <property type="term" value="P:nucleosome disassembly"/>
    <property type="evidence" value="ECO:0007669"/>
    <property type="project" value="TreeGrafter"/>
</dbReference>
<evidence type="ECO:0000256" key="4">
    <source>
        <dbReference type="ARBA" id="ARBA00023117"/>
    </source>
</evidence>
<dbReference type="SUPFAM" id="SSF52540">
    <property type="entry name" value="P-loop containing nucleoside triphosphate hydrolases"/>
    <property type="match status" value="2"/>
</dbReference>
<dbReference type="InterPro" id="IPR003959">
    <property type="entry name" value="ATPase_AAA_core"/>
</dbReference>
<keyword evidence="3" id="KW-0067">ATP-binding</keyword>
<dbReference type="InterPro" id="IPR003593">
    <property type="entry name" value="AAA+_ATPase"/>
</dbReference>
<dbReference type="Gene3D" id="1.20.920.10">
    <property type="entry name" value="Bromodomain-like"/>
    <property type="match status" value="1"/>
</dbReference>
<dbReference type="GO" id="GO:0016887">
    <property type="term" value="F:ATP hydrolysis activity"/>
    <property type="evidence" value="ECO:0007669"/>
    <property type="project" value="InterPro"/>
</dbReference>
<evidence type="ECO:0000259" key="7">
    <source>
        <dbReference type="PROSITE" id="PS50014"/>
    </source>
</evidence>
<dbReference type="OrthoDB" id="5421at2759"/>
<evidence type="ECO:0000256" key="2">
    <source>
        <dbReference type="ARBA" id="ARBA00022741"/>
    </source>
</evidence>
<dbReference type="GO" id="GO:0045815">
    <property type="term" value="P:transcription initiation-coupled chromatin remodeling"/>
    <property type="evidence" value="ECO:0007669"/>
    <property type="project" value="TreeGrafter"/>
</dbReference>
<dbReference type="FunFam" id="1.10.8.60:FF:000016">
    <property type="entry name" value="ATPase family AAA domain-containing protein 2B"/>
    <property type="match status" value="1"/>
</dbReference>
<dbReference type="AlphaFoldDB" id="A0A7J7IBQ4"/>
<feature type="compositionally biased region" description="Low complexity" evidence="6">
    <location>
        <begin position="26"/>
        <end position="35"/>
    </location>
</feature>
<dbReference type="FunFam" id="3.40.50.300:FF:000061">
    <property type="entry name" value="ATPase family, AAA domain-containing 2"/>
    <property type="match status" value="1"/>
</dbReference>
<dbReference type="SMART" id="SM00382">
    <property type="entry name" value="AAA"/>
    <property type="match status" value="2"/>
</dbReference>
<dbReference type="InterPro" id="IPR001487">
    <property type="entry name" value="Bromodomain"/>
</dbReference>
<feature type="compositionally biased region" description="Basic and acidic residues" evidence="6">
    <location>
        <begin position="11"/>
        <end position="25"/>
    </location>
</feature>
<dbReference type="GO" id="GO:0003682">
    <property type="term" value="F:chromatin binding"/>
    <property type="evidence" value="ECO:0007669"/>
    <property type="project" value="TreeGrafter"/>
</dbReference>
<dbReference type="InterPro" id="IPR045199">
    <property type="entry name" value="ATAD2-like"/>
</dbReference>
<dbReference type="SUPFAM" id="SSF47370">
    <property type="entry name" value="Bromodomain"/>
    <property type="match status" value="1"/>
</dbReference>
<evidence type="ECO:0000256" key="1">
    <source>
        <dbReference type="ARBA" id="ARBA00006914"/>
    </source>
</evidence>
<accession>A0A7J7IBQ4</accession>
<feature type="domain" description="Bromo" evidence="7">
    <location>
        <begin position="744"/>
        <end position="807"/>
    </location>
</feature>
<feature type="compositionally biased region" description="Acidic residues" evidence="6">
    <location>
        <begin position="1"/>
        <end position="10"/>
    </location>
</feature>
<dbReference type="PROSITE" id="PS50014">
    <property type="entry name" value="BROMODOMAIN_2"/>
    <property type="match status" value="1"/>
</dbReference>
<dbReference type="GO" id="GO:0005634">
    <property type="term" value="C:nucleus"/>
    <property type="evidence" value="ECO:0007669"/>
    <property type="project" value="TreeGrafter"/>
</dbReference>
<evidence type="ECO:0000256" key="6">
    <source>
        <dbReference type="SAM" id="MobiDB-lite"/>
    </source>
</evidence>
<organism evidence="8 9">
    <name type="scientific">Cyanidiococcus yangmingshanensis</name>
    <dbReference type="NCBI Taxonomy" id="2690220"/>
    <lineage>
        <taxon>Eukaryota</taxon>
        <taxon>Rhodophyta</taxon>
        <taxon>Bangiophyceae</taxon>
        <taxon>Cyanidiales</taxon>
        <taxon>Cyanidiaceae</taxon>
        <taxon>Cyanidiococcus</taxon>
    </lineage>
</organism>
<proteinExistence type="inferred from homology"/>
<dbReference type="PROSITE" id="PS00674">
    <property type="entry name" value="AAA"/>
    <property type="match status" value="1"/>
</dbReference>
<comment type="similarity">
    <text evidence="1">Belongs to the AAA ATPase family.</text>
</comment>